<dbReference type="Proteomes" id="UP000185725">
    <property type="component" value="Unassembled WGS sequence"/>
</dbReference>
<dbReference type="EMBL" id="FTMF01000010">
    <property type="protein sequence ID" value="SIQ96416.1"/>
    <property type="molecule type" value="Genomic_DNA"/>
</dbReference>
<evidence type="ECO:0000313" key="4">
    <source>
        <dbReference type="Proteomes" id="UP000255231"/>
    </source>
</evidence>
<protein>
    <submittedName>
        <fullName evidence="2">Uncharacterized protein</fullName>
    </submittedName>
</protein>
<dbReference type="EMBL" id="UFVS01000001">
    <property type="protein sequence ID" value="SUX44080.1"/>
    <property type="molecule type" value="Genomic_DNA"/>
</dbReference>
<evidence type="ECO:0000313" key="3">
    <source>
        <dbReference type="Proteomes" id="UP000185725"/>
    </source>
</evidence>
<dbReference type="AlphaFoldDB" id="A0A381FBY2"/>
<evidence type="ECO:0000313" key="2">
    <source>
        <dbReference type="EMBL" id="SUX44080.1"/>
    </source>
</evidence>
<name>A0A381FBY2_9FLAO</name>
<proteinExistence type="predicted"/>
<reference evidence="1 3" key="1">
    <citation type="submission" date="2017-01" db="EMBL/GenBank/DDBJ databases">
        <authorList>
            <person name="Varghese N."/>
            <person name="Submissions S."/>
        </authorList>
    </citation>
    <scope>NUCLEOTIDE SEQUENCE [LARGE SCALE GENOMIC DNA]</scope>
    <source>
        <strain evidence="1 3">ATCC 27950</strain>
    </source>
</reference>
<dbReference type="Proteomes" id="UP000255231">
    <property type="component" value="Unassembled WGS sequence"/>
</dbReference>
<sequence>MSFKPPPKKNNTYLKNNKLQMSIMNQISIIKNLYNFKYSNK</sequence>
<accession>A0A381FBY2</accession>
<keyword evidence="3" id="KW-1185">Reference proteome</keyword>
<organism evidence="2 4">
    <name type="scientific">Chryseobacterium indoltheticum</name>
    <dbReference type="NCBI Taxonomy" id="254"/>
    <lineage>
        <taxon>Bacteria</taxon>
        <taxon>Pseudomonadati</taxon>
        <taxon>Bacteroidota</taxon>
        <taxon>Flavobacteriia</taxon>
        <taxon>Flavobacteriales</taxon>
        <taxon>Weeksellaceae</taxon>
        <taxon>Chryseobacterium group</taxon>
        <taxon>Chryseobacterium</taxon>
    </lineage>
</organism>
<reference evidence="2 4" key="2">
    <citation type="submission" date="2018-06" db="EMBL/GenBank/DDBJ databases">
        <authorList>
            <consortium name="Pathogen Informatics"/>
            <person name="Doyle S."/>
        </authorList>
    </citation>
    <scope>NUCLEOTIDE SEQUENCE [LARGE SCALE GENOMIC DNA]</scope>
    <source>
        <strain evidence="2 4">NCTC13560</strain>
    </source>
</reference>
<evidence type="ECO:0000313" key="1">
    <source>
        <dbReference type="EMBL" id="SIQ96416.1"/>
    </source>
</evidence>
<gene>
    <name evidence="2" type="ORF">NCTC13560_02349</name>
    <name evidence="1" type="ORF">SAMN05421682_110169</name>
</gene>